<name>A0A448WWS1_9PLAT</name>
<dbReference type="Proteomes" id="UP000784294">
    <property type="component" value="Unassembled WGS sequence"/>
</dbReference>
<dbReference type="EMBL" id="CAAALY010054950">
    <property type="protein sequence ID" value="VEL22153.1"/>
    <property type="molecule type" value="Genomic_DNA"/>
</dbReference>
<organism evidence="1 2">
    <name type="scientific">Protopolystoma xenopodis</name>
    <dbReference type="NCBI Taxonomy" id="117903"/>
    <lineage>
        <taxon>Eukaryota</taxon>
        <taxon>Metazoa</taxon>
        <taxon>Spiralia</taxon>
        <taxon>Lophotrochozoa</taxon>
        <taxon>Platyhelminthes</taxon>
        <taxon>Monogenea</taxon>
        <taxon>Polyopisthocotylea</taxon>
        <taxon>Polystomatidea</taxon>
        <taxon>Polystomatidae</taxon>
        <taxon>Protopolystoma</taxon>
    </lineage>
</organism>
<proteinExistence type="predicted"/>
<accession>A0A448WWS1</accession>
<sequence length="57" mass="6027">MANHTTDQLSCGVDVAPSSVDYPSSNGARMLMSGKSSLRGVKGQTLNGDRVMLTRMP</sequence>
<gene>
    <name evidence="1" type="ORF">PXEA_LOCUS15593</name>
</gene>
<dbReference type="AlphaFoldDB" id="A0A448WWS1"/>
<evidence type="ECO:0000313" key="2">
    <source>
        <dbReference type="Proteomes" id="UP000784294"/>
    </source>
</evidence>
<keyword evidence="2" id="KW-1185">Reference proteome</keyword>
<comment type="caution">
    <text evidence="1">The sequence shown here is derived from an EMBL/GenBank/DDBJ whole genome shotgun (WGS) entry which is preliminary data.</text>
</comment>
<evidence type="ECO:0000313" key="1">
    <source>
        <dbReference type="EMBL" id="VEL22153.1"/>
    </source>
</evidence>
<reference evidence="1" key="1">
    <citation type="submission" date="2018-11" db="EMBL/GenBank/DDBJ databases">
        <authorList>
            <consortium name="Pathogen Informatics"/>
        </authorList>
    </citation>
    <scope>NUCLEOTIDE SEQUENCE</scope>
</reference>
<protein>
    <submittedName>
        <fullName evidence="1">Uncharacterized protein</fullName>
    </submittedName>
</protein>